<name>A0ABN2Y693_9ACTN</name>
<comment type="caution">
    <text evidence="2">The sequence shown here is derived from an EMBL/GenBank/DDBJ whole genome shotgun (WGS) entry which is preliminary data.</text>
</comment>
<organism evidence="2 3">
    <name type="scientific">Streptomyces synnematoformans</name>
    <dbReference type="NCBI Taxonomy" id="415721"/>
    <lineage>
        <taxon>Bacteria</taxon>
        <taxon>Bacillati</taxon>
        <taxon>Actinomycetota</taxon>
        <taxon>Actinomycetes</taxon>
        <taxon>Kitasatosporales</taxon>
        <taxon>Streptomycetaceae</taxon>
        <taxon>Streptomyces</taxon>
    </lineage>
</organism>
<evidence type="ECO:0000313" key="2">
    <source>
        <dbReference type="EMBL" id="GAA2121977.1"/>
    </source>
</evidence>
<accession>A0ABN2Y693</accession>
<dbReference type="EMBL" id="BAAAPF010000063">
    <property type="protein sequence ID" value="GAA2121977.1"/>
    <property type="molecule type" value="Genomic_DNA"/>
</dbReference>
<keyword evidence="3" id="KW-1185">Reference proteome</keyword>
<sequence>MFEGHCPHCGWADSTPFHTVSRHRTAGGMTIWTRCQCGSLQMRTIDAAGGRIVTRGRPAPDAAGGPYPAGVRQPAVPRVERCHES</sequence>
<proteinExistence type="predicted"/>
<dbReference type="Proteomes" id="UP001500443">
    <property type="component" value="Unassembled WGS sequence"/>
</dbReference>
<protein>
    <submittedName>
        <fullName evidence="2">Uncharacterized protein</fullName>
    </submittedName>
</protein>
<feature type="region of interest" description="Disordered" evidence="1">
    <location>
        <begin position="56"/>
        <end position="85"/>
    </location>
</feature>
<evidence type="ECO:0000313" key="3">
    <source>
        <dbReference type="Proteomes" id="UP001500443"/>
    </source>
</evidence>
<feature type="compositionally biased region" description="Low complexity" evidence="1">
    <location>
        <begin position="56"/>
        <end position="70"/>
    </location>
</feature>
<reference evidence="2 3" key="1">
    <citation type="journal article" date="2019" name="Int. J. Syst. Evol. Microbiol.">
        <title>The Global Catalogue of Microorganisms (GCM) 10K type strain sequencing project: providing services to taxonomists for standard genome sequencing and annotation.</title>
        <authorList>
            <consortium name="The Broad Institute Genomics Platform"/>
            <consortium name="The Broad Institute Genome Sequencing Center for Infectious Disease"/>
            <person name="Wu L."/>
            <person name="Ma J."/>
        </authorList>
    </citation>
    <scope>NUCLEOTIDE SEQUENCE [LARGE SCALE GENOMIC DNA]</scope>
    <source>
        <strain evidence="2 3">JCM 15481</strain>
    </source>
</reference>
<gene>
    <name evidence="2" type="ORF">GCM10009802_25650</name>
</gene>
<evidence type="ECO:0000256" key="1">
    <source>
        <dbReference type="SAM" id="MobiDB-lite"/>
    </source>
</evidence>